<dbReference type="InterPro" id="IPR003423">
    <property type="entry name" value="OMP_efflux"/>
</dbReference>
<comment type="similarity">
    <text evidence="1">Belongs to the outer membrane factor (OMF) (TC 1.B.17) family.</text>
</comment>
<dbReference type="OrthoDB" id="9763626at2"/>
<sequence length="484" mass="53924">MSPGVQVDCERVDVLNLLSNVLPVVRIVLGIMLFSSISAMLHAASFTVQPESAKEGFSITEQQAIALFYQRNLHLIAASLNIDNAEAQEIIAGAIPNPVFSFTLQELTPKAFARESRHLAVPAQVPQIQQLIETAGKRRLRIESSELATEAVNFDVQDVARLLTNAVRHNFYNLLLAQKTVSVANNNLEHYLELVRVNEIRLKAGDIPPMEVVRIEVESIKAQADRDRAQAELNQAQADLLLLLGWPEDSPEISAVEAWPEAIPEIAMIGQEELVRGALDRRPDMRAARVRIAQARKMLTLAQRQIIPDVTISAFYARDQGNQFANTGGVGISVPIPLFYQQKGEISQARVGLNSSELALRQIEQSVRTEVMKAAAAWRSADTIARRFEASVTGKVEVLRKSQETAYRKGAVGVLELIDSQRSYRAIMLDYYTALANRSKAWADLLMAYGEEVKEVRNSPRYLTDQFAQFPEDRPEFRQAPGNQ</sequence>
<dbReference type="EMBL" id="FOHI01000010">
    <property type="protein sequence ID" value="SET61293.1"/>
    <property type="molecule type" value="Genomic_DNA"/>
</dbReference>
<dbReference type="GO" id="GO:0015562">
    <property type="term" value="F:efflux transmembrane transporter activity"/>
    <property type="evidence" value="ECO:0007669"/>
    <property type="project" value="InterPro"/>
</dbReference>
<gene>
    <name evidence="2" type="ORF">SAMN05216412_11036</name>
</gene>
<accession>A0A1I0FV11</accession>
<dbReference type="SUPFAM" id="SSF56954">
    <property type="entry name" value="Outer membrane efflux proteins (OEP)"/>
    <property type="match status" value="1"/>
</dbReference>
<evidence type="ECO:0000313" key="3">
    <source>
        <dbReference type="Proteomes" id="UP000183339"/>
    </source>
</evidence>
<name>A0A1I0FV11_9PROT</name>
<proteinExistence type="inferred from homology"/>
<evidence type="ECO:0000256" key="1">
    <source>
        <dbReference type="ARBA" id="ARBA00007613"/>
    </source>
</evidence>
<dbReference type="PANTHER" id="PTHR30203">
    <property type="entry name" value="OUTER MEMBRANE CATION EFFLUX PROTEIN"/>
    <property type="match status" value="1"/>
</dbReference>
<reference evidence="2 3" key="1">
    <citation type="submission" date="2016-10" db="EMBL/GenBank/DDBJ databases">
        <authorList>
            <person name="de Groot N.N."/>
        </authorList>
    </citation>
    <scope>NUCLEOTIDE SEQUENCE [LARGE SCALE GENOMIC DNA]</scope>
    <source>
        <strain evidence="2 3">Nl7</strain>
    </source>
</reference>
<evidence type="ECO:0000313" key="2">
    <source>
        <dbReference type="EMBL" id="SET61293.1"/>
    </source>
</evidence>
<dbReference type="Pfam" id="PF02321">
    <property type="entry name" value="OEP"/>
    <property type="match status" value="2"/>
</dbReference>
<organism evidence="2 3">
    <name type="scientific">Nitrosospira multiformis</name>
    <dbReference type="NCBI Taxonomy" id="1231"/>
    <lineage>
        <taxon>Bacteria</taxon>
        <taxon>Pseudomonadati</taxon>
        <taxon>Pseudomonadota</taxon>
        <taxon>Betaproteobacteria</taxon>
        <taxon>Nitrosomonadales</taxon>
        <taxon>Nitrosomonadaceae</taxon>
        <taxon>Nitrosospira</taxon>
    </lineage>
</organism>
<dbReference type="Gene3D" id="1.20.1600.10">
    <property type="entry name" value="Outer membrane efflux proteins (OEP)"/>
    <property type="match status" value="1"/>
</dbReference>
<dbReference type="InterPro" id="IPR010131">
    <property type="entry name" value="MdtP/NodT-like"/>
</dbReference>
<dbReference type="Proteomes" id="UP000183339">
    <property type="component" value="Unassembled WGS sequence"/>
</dbReference>
<dbReference type="AlphaFoldDB" id="A0A1I0FV11"/>
<protein>
    <submittedName>
        <fullName evidence="2">Outer membrane protein, cobalt-zinc-cadmium efflux system</fullName>
    </submittedName>
</protein>